<protein>
    <submittedName>
        <fullName evidence="4">Response regulator receiver domain-containing protein</fullName>
    </submittedName>
</protein>
<dbReference type="InterPro" id="IPR001789">
    <property type="entry name" value="Sig_transdc_resp-reg_receiver"/>
</dbReference>
<feature type="domain" description="Response regulatory" evidence="3">
    <location>
        <begin position="3"/>
        <end position="116"/>
    </location>
</feature>
<dbReference type="STRING" id="216903.SAMN05444371_3382"/>
<organism evidence="4 5">
    <name type="scientific">Epilithonimonas mollis</name>
    <dbReference type="NCBI Taxonomy" id="216903"/>
    <lineage>
        <taxon>Bacteria</taxon>
        <taxon>Pseudomonadati</taxon>
        <taxon>Bacteroidota</taxon>
        <taxon>Flavobacteriia</taxon>
        <taxon>Flavobacteriales</taxon>
        <taxon>Weeksellaceae</taxon>
        <taxon>Chryseobacterium group</taxon>
        <taxon>Epilithonimonas</taxon>
    </lineage>
</organism>
<keyword evidence="5" id="KW-1185">Reference proteome</keyword>
<evidence type="ECO:0000256" key="1">
    <source>
        <dbReference type="ARBA" id="ARBA00022553"/>
    </source>
</evidence>
<dbReference type="EMBL" id="FRAM01000005">
    <property type="protein sequence ID" value="SHK70232.1"/>
    <property type="molecule type" value="Genomic_DNA"/>
</dbReference>
<dbReference type="GO" id="GO:0000160">
    <property type="term" value="P:phosphorelay signal transduction system"/>
    <property type="evidence" value="ECO:0007669"/>
    <property type="project" value="InterPro"/>
</dbReference>
<name>A0A1M6ULZ7_9FLAO</name>
<dbReference type="OrthoDB" id="9789181at2"/>
<dbReference type="PANTHER" id="PTHR44591:SF3">
    <property type="entry name" value="RESPONSE REGULATORY DOMAIN-CONTAINING PROTEIN"/>
    <property type="match status" value="1"/>
</dbReference>
<accession>A0A1M6ULZ7</accession>
<dbReference type="SUPFAM" id="SSF52172">
    <property type="entry name" value="CheY-like"/>
    <property type="match status" value="1"/>
</dbReference>
<dbReference type="PANTHER" id="PTHR44591">
    <property type="entry name" value="STRESS RESPONSE REGULATOR PROTEIN 1"/>
    <property type="match status" value="1"/>
</dbReference>
<dbReference type="RefSeq" id="WP_084081377.1">
    <property type="nucleotide sequence ID" value="NZ_FRAM01000005.1"/>
</dbReference>
<dbReference type="Proteomes" id="UP000184498">
    <property type="component" value="Unassembled WGS sequence"/>
</dbReference>
<dbReference type="Gene3D" id="3.40.50.2300">
    <property type="match status" value="1"/>
</dbReference>
<dbReference type="SMART" id="SM00448">
    <property type="entry name" value="REC"/>
    <property type="match status" value="1"/>
</dbReference>
<sequence>MKTIFILEDEDSIRDLLNVLFSIEGYKILEVSTVSDFNRLHGTVDVDLYILDVLLPDGSGIDVCNNLKKNGCSETPILMMSAHAKTIEIDKMCDPNAFISKPFDIDDLLASVRNLIGPA</sequence>
<proteinExistence type="predicted"/>
<dbReference type="InterPro" id="IPR011006">
    <property type="entry name" value="CheY-like_superfamily"/>
</dbReference>
<evidence type="ECO:0000256" key="2">
    <source>
        <dbReference type="PROSITE-ProRule" id="PRU00169"/>
    </source>
</evidence>
<dbReference type="Pfam" id="PF00072">
    <property type="entry name" value="Response_reg"/>
    <property type="match status" value="1"/>
</dbReference>
<reference evidence="5" key="1">
    <citation type="submission" date="2016-11" db="EMBL/GenBank/DDBJ databases">
        <authorList>
            <person name="Varghese N."/>
            <person name="Submissions S."/>
        </authorList>
    </citation>
    <scope>NUCLEOTIDE SEQUENCE [LARGE SCALE GENOMIC DNA]</scope>
    <source>
        <strain evidence="5">DSM 18016</strain>
    </source>
</reference>
<dbReference type="PROSITE" id="PS50110">
    <property type="entry name" value="RESPONSE_REGULATORY"/>
    <property type="match status" value="1"/>
</dbReference>
<gene>
    <name evidence="4" type="ORF">SAMN05444371_3382</name>
</gene>
<dbReference type="InterPro" id="IPR050595">
    <property type="entry name" value="Bact_response_regulator"/>
</dbReference>
<evidence type="ECO:0000313" key="4">
    <source>
        <dbReference type="EMBL" id="SHK70232.1"/>
    </source>
</evidence>
<evidence type="ECO:0000259" key="3">
    <source>
        <dbReference type="PROSITE" id="PS50110"/>
    </source>
</evidence>
<keyword evidence="1 2" id="KW-0597">Phosphoprotein</keyword>
<feature type="modified residue" description="4-aspartylphosphate" evidence="2">
    <location>
        <position position="52"/>
    </location>
</feature>
<evidence type="ECO:0000313" key="5">
    <source>
        <dbReference type="Proteomes" id="UP000184498"/>
    </source>
</evidence>
<dbReference type="AlphaFoldDB" id="A0A1M6ULZ7"/>